<dbReference type="PATRIC" id="fig|1423746.3.peg.187"/>
<dbReference type="AlphaFoldDB" id="A0A0R1PCQ5"/>
<dbReference type="GO" id="GO:0016998">
    <property type="term" value="P:cell wall macromolecule catabolic process"/>
    <property type="evidence" value="ECO:0007669"/>
    <property type="project" value="InterPro"/>
</dbReference>
<dbReference type="InterPro" id="IPR013168">
    <property type="entry name" value="Cpl_7_lyso_C"/>
</dbReference>
<dbReference type="Gene3D" id="3.20.20.80">
    <property type="entry name" value="Glycosidases"/>
    <property type="match status" value="1"/>
</dbReference>
<sequence>MIPGIDISEWQGHVDFNAVKASGVKFVLIRAGYGRSASQEDRYFAEHYTQAKAAGLQVGAYWYSYAISPADAAIEARACLTVLGNRHFDFPIYFDLEEKWQFANGRNFCDSLVKSFCSILEQNGCYAGLYISRSSLQNYISTAVAQRYAIWIAEYGSRCNYGGNYGIWQHSSTGSVPGVNGNCDLDYAYIDYVAVINKKQPVTRKNPDELAVEVLNGQWGNGTDRQQLLTAAGYDYAVVQEKVNRLLNRKSVDQIAREVIRGSWGNGNERINRLKQAGYDPTQIQKRVNQLL</sequence>
<dbReference type="GO" id="GO:0003796">
    <property type="term" value="F:lysozyme activity"/>
    <property type="evidence" value="ECO:0007669"/>
    <property type="project" value="InterPro"/>
</dbReference>
<reference evidence="3 4" key="1">
    <citation type="journal article" date="2015" name="Genome Announc.">
        <title>Expanding the biotechnology potential of lactobacilli through comparative genomics of 213 strains and associated genera.</title>
        <authorList>
            <person name="Sun Z."/>
            <person name="Harris H.M."/>
            <person name="McCann A."/>
            <person name="Guo C."/>
            <person name="Argimon S."/>
            <person name="Zhang W."/>
            <person name="Yang X."/>
            <person name="Jeffery I.B."/>
            <person name="Cooney J.C."/>
            <person name="Kagawa T.F."/>
            <person name="Liu W."/>
            <person name="Song Y."/>
            <person name="Salvetti E."/>
            <person name="Wrobel A."/>
            <person name="Rasinkangas P."/>
            <person name="Parkhill J."/>
            <person name="Rea M.C."/>
            <person name="O'Sullivan O."/>
            <person name="Ritari J."/>
            <person name="Douillard F.P."/>
            <person name="Paul Ross R."/>
            <person name="Yang R."/>
            <person name="Briner A.E."/>
            <person name="Felis G.E."/>
            <person name="de Vos W.M."/>
            <person name="Barrangou R."/>
            <person name="Klaenhammer T.R."/>
            <person name="Caufield P.W."/>
            <person name="Cui Y."/>
            <person name="Zhang H."/>
            <person name="O'Toole P.W."/>
        </authorList>
    </citation>
    <scope>NUCLEOTIDE SEQUENCE [LARGE SCALE GENOMIC DNA]</scope>
    <source>
        <strain evidence="3 4">DSM 13145</strain>
    </source>
</reference>
<dbReference type="RefSeq" id="WP_057748748.1">
    <property type="nucleotide sequence ID" value="NZ_AZER01000009.1"/>
</dbReference>
<organism evidence="3 4">
    <name type="scientific">Limosilactobacillus frumenti DSM 13145</name>
    <dbReference type="NCBI Taxonomy" id="1423746"/>
    <lineage>
        <taxon>Bacteria</taxon>
        <taxon>Bacillati</taxon>
        <taxon>Bacillota</taxon>
        <taxon>Bacilli</taxon>
        <taxon>Lactobacillales</taxon>
        <taxon>Lactobacillaceae</taxon>
        <taxon>Limosilactobacillus</taxon>
    </lineage>
</organism>
<dbReference type="InterPro" id="IPR017853">
    <property type="entry name" value="GH"/>
</dbReference>
<dbReference type="SUPFAM" id="SSF51445">
    <property type="entry name" value="(Trans)glycosidases"/>
    <property type="match status" value="1"/>
</dbReference>
<dbReference type="EMBL" id="AZER01000009">
    <property type="protein sequence ID" value="KRL28356.1"/>
    <property type="molecule type" value="Genomic_DNA"/>
</dbReference>
<dbReference type="PANTHER" id="PTHR34135:SF2">
    <property type="entry name" value="LYSOZYME"/>
    <property type="match status" value="1"/>
</dbReference>
<name>A0A0R1PCQ5_9LACO</name>
<evidence type="ECO:0000313" key="4">
    <source>
        <dbReference type="Proteomes" id="UP000051445"/>
    </source>
</evidence>
<comment type="caution">
    <text evidence="3">The sequence shown here is derived from an EMBL/GenBank/DDBJ whole genome shotgun (WGS) entry which is preliminary data.</text>
</comment>
<comment type="similarity">
    <text evidence="1">Belongs to the glycosyl hydrolase 25 family.</text>
</comment>
<dbReference type="PANTHER" id="PTHR34135">
    <property type="entry name" value="LYSOZYME"/>
    <property type="match status" value="1"/>
</dbReference>
<dbReference type="SMART" id="SM01095">
    <property type="entry name" value="Cpl-7"/>
    <property type="match status" value="2"/>
</dbReference>
<evidence type="ECO:0000256" key="1">
    <source>
        <dbReference type="ARBA" id="ARBA00010646"/>
    </source>
</evidence>
<evidence type="ECO:0000259" key="2">
    <source>
        <dbReference type="SMART" id="SM01095"/>
    </source>
</evidence>
<keyword evidence="4" id="KW-1185">Reference proteome</keyword>
<dbReference type="Pfam" id="PF08230">
    <property type="entry name" value="CW_7"/>
    <property type="match status" value="2"/>
</dbReference>
<evidence type="ECO:0000313" key="3">
    <source>
        <dbReference type="EMBL" id="KRL28356.1"/>
    </source>
</evidence>
<feature type="domain" description="Cpl-7 lysozyme C-terminal" evidence="2">
    <location>
        <begin position="252"/>
        <end position="292"/>
    </location>
</feature>
<accession>A0A0R1PCQ5</accession>
<dbReference type="CDD" id="cd06414">
    <property type="entry name" value="GH25_LytC-like"/>
    <property type="match status" value="1"/>
</dbReference>
<gene>
    <name evidence="3" type="ORF">FD27_GL000182</name>
</gene>
<dbReference type="Pfam" id="PF01183">
    <property type="entry name" value="Glyco_hydro_25"/>
    <property type="match status" value="1"/>
</dbReference>
<proteinExistence type="inferred from homology"/>
<dbReference type="InterPro" id="IPR002053">
    <property type="entry name" value="Glyco_hydro_25"/>
</dbReference>
<dbReference type="Proteomes" id="UP000051445">
    <property type="component" value="Unassembled WGS sequence"/>
</dbReference>
<dbReference type="OrthoDB" id="5056238at2"/>
<dbReference type="GO" id="GO:0016052">
    <property type="term" value="P:carbohydrate catabolic process"/>
    <property type="evidence" value="ECO:0007669"/>
    <property type="project" value="TreeGrafter"/>
</dbReference>
<dbReference type="PROSITE" id="PS51904">
    <property type="entry name" value="GLYCOSYL_HYDROL_F25_2"/>
    <property type="match status" value="1"/>
</dbReference>
<dbReference type="STRING" id="1423746.FD27_GL000182"/>
<dbReference type="GO" id="GO:0009253">
    <property type="term" value="P:peptidoglycan catabolic process"/>
    <property type="evidence" value="ECO:0007669"/>
    <property type="project" value="InterPro"/>
</dbReference>
<feature type="domain" description="Cpl-7 lysozyme C-terminal" evidence="2">
    <location>
        <begin position="207"/>
        <end position="248"/>
    </location>
</feature>
<protein>
    <recommendedName>
        <fullName evidence="2">Cpl-7 lysozyme C-terminal domain-containing protein</fullName>
    </recommendedName>
</protein>